<proteinExistence type="predicted"/>
<feature type="transmembrane region" description="Helical" evidence="6">
    <location>
        <begin position="12"/>
        <end position="31"/>
    </location>
</feature>
<feature type="transmembrane region" description="Helical" evidence="6">
    <location>
        <begin position="62"/>
        <end position="80"/>
    </location>
</feature>
<keyword evidence="2" id="KW-1003">Cell membrane</keyword>
<organism evidence="7 8">
    <name type="scientific">Fodinibius roseus</name>
    <dbReference type="NCBI Taxonomy" id="1194090"/>
    <lineage>
        <taxon>Bacteria</taxon>
        <taxon>Pseudomonadati</taxon>
        <taxon>Balneolota</taxon>
        <taxon>Balneolia</taxon>
        <taxon>Balneolales</taxon>
        <taxon>Balneolaceae</taxon>
        <taxon>Fodinibius</taxon>
    </lineage>
</organism>
<keyword evidence="8" id="KW-1185">Reference proteome</keyword>
<feature type="transmembrane region" description="Helical" evidence="6">
    <location>
        <begin position="101"/>
        <end position="119"/>
    </location>
</feature>
<accession>A0A1M4YGE1</accession>
<evidence type="ECO:0000256" key="3">
    <source>
        <dbReference type="ARBA" id="ARBA00022692"/>
    </source>
</evidence>
<evidence type="ECO:0000313" key="8">
    <source>
        <dbReference type="Proteomes" id="UP000184041"/>
    </source>
</evidence>
<comment type="subcellular location">
    <subcellularLocation>
        <location evidence="1">Cell membrane</location>
        <topology evidence="1">Multi-pass membrane protein</topology>
    </subcellularLocation>
</comment>
<evidence type="ECO:0000256" key="1">
    <source>
        <dbReference type="ARBA" id="ARBA00004651"/>
    </source>
</evidence>
<dbReference type="GO" id="GO:0043190">
    <property type="term" value="C:ATP-binding cassette (ABC) transporter complex"/>
    <property type="evidence" value="ECO:0007669"/>
    <property type="project" value="TreeGrafter"/>
</dbReference>
<dbReference type="Proteomes" id="UP000184041">
    <property type="component" value="Unassembled WGS sequence"/>
</dbReference>
<feature type="transmembrane region" description="Helical" evidence="6">
    <location>
        <begin position="305"/>
        <end position="325"/>
    </location>
</feature>
<evidence type="ECO:0000256" key="6">
    <source>
        <dbReference type="SAM" id="Phobius"/>
    </source>
</evidence>
<feature type="transmembrane region" description="Helical" evidence="6">
    <location>
        <begin position="279"/>
        <end position="298"/>
    </location>
</feature>
<dbReference type="RefSeq" id="WP_073060763.1">
    <property type="nucleotide sequence ID" value="NZ_FQUS01000005.1"/>
</dbReference>
<reference evidence="7 8" key="1">
    <citation type="submission" date="2016-11" db="EMBL/GenBank/DDBJ databases">
        <authorList>
            <person name="Jaros S."/>
            <person name="Januszkiewicz K."/>
            <person name="Wedrychowicz H."/>
        </authorList>
    </citation>
    <scope>NUCLEOTIDE SEQUENCE [LARGE SCALE GENOMIC DNA]</scope>
    <source>
        <strain evidence="7 8">DSM 21986</strain>
    </source>
</reference>
<dbReference type="OrthoDB" id="9807977at2"/>
<name>A0A1M4YGE1_9BACT</name>
<evidence type="ECO:0000256" key="4">
    <source>
        <dbReference type="ARBA" id="ARBA00022989"/>
    </source>
</evidence>
<dbReference type="PANTHER" id="PTHR33529">
    <property type="entry name" value="SLR0882 PROTEIN-RELATED"/>
    <property type="match status" value="1"/>
</dbReference>
<dbReference type="GO" id="GO:0015920">
    <property type="term" value="P:lipopolysaccharide transport"/>
    <property type="evidence" value="ECO:0007669"/>
    <property type="project" value="TreeGrafter"/>
</dbReference>
<gene>
    <name evidence="7" type="ORF">SAMN05443144_10556</name>
</gene>
<sequence length="360" mass="41008">MIKKIDRYIISRLFVITIFMLLMLIFIFIIFDFSENSEDFTDKGAAFAEIFGVYYLNYIPEIIRLIIPVAVFIACLYLTGQMTERLEIVALKAAGVSLYRLLLPYLIFGFIITGIVSYMDGYLIPDANKKRIAFESKYLQGKSEKVDNNQIFRQESDQTIFKIGFFNADENTGHRVDATTFAGDSIKETMYIQRMIWKEQEQLWKLESVDKRIMTPLGYEHVYVDSMDTTLNIYPRDLARTTSDIYQLTYPKAREYIQAIERSGAGNVESPKVQLYGRYAYPFSIIVVIIVGFSLASVRREGGKGFYIASGLGVSFIYLALMKVIEPFGGTGEIPPLLAAVLPHLIFLLVGLGALFRARK</sequence>
<protein>
    <submittedName>
        <fullName evidence="7">Lipopolysaccharide export system permease protein</fullName>
    </submittedName>
</protein>
<keyword evidence="5 6" id="KW-0472">Membrane</keyword>
<evidence type="ECO:0000256" key="2">
    <source>
        <dbReference type="ARBA" id="ARBA00022475"/>
    </source>
</evidence>
<keyword evidence="3 6" id="KW-0812">Transmembrane</keyword>
<feature type="transmembrane region" description="Helical" evidence="6">
    <location>
        <begin position="337"/>
        <end position="356"/>
    </location>
</feature>
<dbReference type="AlphaFoldDB" id="A0A1M4YGE1"/>
<dbReference type="PANTHER" id="PTHR33529:SF8">
    <property type="entry name" value="PERMEASE, YJGP_YJGQ FAMILY"/>
    <property type="match status" value="1"/>
</dbReference>
<evidence type="ECO:0000256" key="5">
    <source>
        <dbReference type="ARBA" id="ARBA00023136"/>
    </source>
</evidence>
<dbReference type="EMBL" id="FQUS01000005">
    <property type="protein sequence ID" value="SHF04749.1"/>
    <property type="molecule type" value="Genomic_DNA"/>
</dbReference>
<dbReference type="Pfam" id="PF03739">
    <property type="entry name" value="LptF_LptG"/>
    <property type="match status" value="1"/>
</dbReference>
<keyword evidence="4 6" id="KW-1133">Transmembrane helix</keyword>
<dbReference type="InterPro" id="IPR005495">
    <property type="entry name" value="LptG/LptF_permease"/>
</dbReference>
<dbReference type="STRING" id="1194090.SAMN05443144_10556"/>
<evidence type="ECO:0000313" key="7">
    <source>
        <dbReference type="EMBL" id="SHF04749.1"/>
    </source>
</evidence>